<dbReference type="Proteomes" id="UP000814003">
    <property type="component" value="Unassembled WGS sequence"/>
</dbReference>
<feature type="domain" description="AB hydrolase-1" evidence="3">
    <location>
        <begin position="33"/>
        <end position="136"/>
    </location>
</feature>
<comment type="similarity">
    <text evidence="1">Belongs to the peptidase S33 family.</text>
</comment>
<dbReference type="SUPFAM" id="SSF53474">
    <property type="entry name" value="alpha/beta-Hydrolases"/>
    <property type="match status" value="1"/>
</dbReference>
<dbReference type="Proteomes" id="UP000542111">
    <property type="component" value="Unassembled WGS sequence"/>
</dbReference>
<dbReference type="PANTHER" id="PTHR43194">
    <property type="entry name" value="HYDROLASE ALPHA/BETA FOLD FAMILY"/>
    <property type="match status" value="1"/>
</dbReference>
<dbReference type="InterPro" id="IPR000073">
    <property type="entry name" value="AB_hydrolase_1"/>
</dbReference>
<dbReference type="Pfam" id="PF00561">
    <property type="entry name" value="Abhydrolase_1"/>
    <property type="match status" value="1"/>
</dbReference>
<evidence type="ECO:0000313" key="4">
    <source>
        <dbReference type="EMBL" id="MCF5107816.1"/>
    </source>
</evidence>
<keyword evidence="2 5" id="KW-0378">Hydrolase</keyword>
<dbReference type="InterPro" id="IPR029058">
    <property type="entry name" value="AB_hydrolase_fold"/>
</dbReference>
<dbReference type="RefSeq" id="WP_076961312.1">
    <property type="nucleotide sequence ID" value="NZ_CBCRYT010000007.1"/>
</dbReference>
<dbReference type="EMBL" id="WKED01000020">
    <property type="protein sequence ID" value="MCF5107816.1"/>
    <property type="molecule type" value="Genomic_DNA"/>
</dbReference>
<sequence length="250" mass="27664">MEFIEQSHQGYATFRDYQTWYRVTGNLDSGKTPLVILHGGPGATHDYLDAFKDVAASGHAVIHYDQLGNGQSTHLPHQPADFWTVELFLAELDNLLDHLHISGHYALLGHAWGGRLGSEHAIRQPQGLRALIAANLAAGFDDQPLCRINPWPEEVARTFAQMAADPTVYNALHGPISIGRLTQIQVPTLIISGRHDQATPLEFKAFLDEIADVRAALFEDSSHMPHVEERQPCMGTVVKFLDEVCSPTVF</sequence>
<evidence type="ECO:0000256" key="2">
    <source>
        <dbReference type="ARBA" id="ARBA00022801"/>
    </source>
</evidence>
<evidence type="ECO:0000313" key="5">
    <source>
        <dbReference type="EMBL" id="NNA93575.1"/>
    </source>
</evidence>
<dbReference type="InterPro" id="IPR050228">
    <property type="entry name" value="Carboxylesterase_BioH"/>
</dbReference>
<dbReference type="GO" id="GO:0008233">
    <property type="term" value="F:peptidase activity"/>
    <property type="evidence" value="ECO:0007669"/>
    <property type="project" value="InterPro"/>
</dbReference>
<keyword evidence="7" id="KW-1185">Reference proteome</keyword>
<comment type="caution">
    <text evidence="5">The sequence shown here is derived from an EMBL/GenBank/DDBJ whole genome shotgun (WGS) entry which is preliminary data.</text>
</comment>
<dbReference type="OrthoDB" id="9773293at2"/>
<reference evidence="4 7" key="1">
    <citation type="submission" date="2019-11" db="EMBL/GenBank/DDBJ databases">
        <title>Epiphytic Pseudomonas syringae from cherry orchards.</title>
        <authorList>
            <person name="Hulin M.T."/>
        </authorList>
    </citation>
    <scope>NUCLEOTIDE SEQUENCE [LARGE SCALE GENOMIC DNA]</scope>
    <source>
        <strain evidence="4 7">PA-6-5B</strain>
    </source>
</reference>
<dbReference type="PANTHER" id="PTHR43194:SF2">
    <property type="entry name" value="PEROXISOMAL MEMBRANE PROTEIN LPX1"/>
    <property type="match status" value="1"/>
</dbReference>
<reference evidence="5 6" key="2">
    <citation type="journal article" date="2020" name="Front. Microbiol.">
        <title>Genetic Organization of the aprX-lipA2 Operon Affects the Proteolytic Potential of Pseudomonas Species in Milk.</title>
        <authorList>
            <person name="Maier C."/>
            <person name="Huptas C."/>
            <person name="von Neubeck M."/>
            <person name="Scherer S."/>
            <person name="Wenning M."/>
            <person name="Lucking G."/>
        </authorList>
    </citation>
    <scope>NUCLEOTIDE SEQUENCE [LARGE SCALE GENOMIC DNA]</scope>
    <source>
        <strain evidence="5 6">G4779</strain>
    </source>
</reference>
<evidence type="ECO:0000259" key="3">
    <source>
        <dbReference type="Pfam" id="PF00561"/>
    </source>
</evidence>
<protein>
    <submittedName>
        <fullName evidence="5">Alpha/beta fold hydrolase</fullName>
    </submittedName>
</protein>
<accession>A0A7Y1MJU8</accession>
<name>A0A7Y1MJU8_9PSED</name>
<dbReference type="GO" id="GO:0006508">
    <property type="term" value="P:proteolysis"/>
    <property type="evidence" value="ECO:0007669"/>
    <property type="project" value="InterPro"/>
</dbReference>
<dbReference type="GeneID" id="70104542"/>
<evidence type="ECO:0000313" key="7">
    <source>
        <dbReference type="Proteomes" id="UP000814003"/>
    </source>
</evidence>
<evidence type="ECO:0000313" key="6">
    <source>
        <dbReference type="Proteomes" id="UP000542111"/>
    </source>
</evidence>
<dbReference type="InterPro" id="IPR002410">
    <property type="entry name" value="Peptidase_S33"/>
</dbReference>
<gene>
    <name evidence="4" type="ORF">GIW56_13280</name>
    <name evidence="5" type="ORF">HBO33_00210</name>
</gene>
<dbReference type="EMBL" id="JAAQYP010000001">
    <property type="protein sequence ID" value="NNA93575.1"/>
    <property type="molecule type" value="Genomic_DNA"/>
</dbReference>
<dbReference type="PRINTS" id="PR00793">
    <property type="entry name" value="PROAMNOPTASE"/>
</dbReference>
<proteinExistence type="inferred from homology"/>
<dbReference type="AlphaFoldDB" id="A0A7Y1MJU8"/>
<evidence type="ECO:0000256" key="1">
    <source>
        <dbReference type="ARBA" id="ARBA00010088"/>
    </source>
</evidence>
<organism evidence="5 6">
    <name type="scientific">Pseudomonas gessardii</name>
    <dbReference type="NCBI Taxonomy" id="78544"/>
    <lineage>
        <taxon>Bacteria</taxon>
        <taxon>Pseudomonadati</taxon>
        <taxon>Pseudomonadota</taxon>
        <taxon>Gammaproteobacteria</taxon>
        <taxon>Pseudomonadales</taxon>
        <taxon>Pseudomonadaceae</taxon>
        <taxon>Pseudomonas</taxon>
    </lineage>
</organism>
<dbReference type="Gene3D" id="3.40.50.1820">
    <property type="entry name" value="alpha/beta hydrolase"/>
    <property type="match status" value="2"/>
</dbReference>